<evidence type="ECO:0000259" key="4">
    <source>
        <dbReference type="Pfam" id="PF04755"/>
    </source>
</evidence>
<dbReference type="OrthoDB" id="429034at2759"/>
<evidence type="ECO:0000256" key="1">
    <source>
        <dbReference type="ARBA" id="ARBA00004474"/>
    </source>
</evidence>
<dbReference type="AlphaFoldDB" id="A0A0M0K2L3"/>
<protein>
    <submittedName>
        <fullName evidence="5">Pap fibrillin</fullName>
    </submittedName>
</protein>
<comment type="subcellular location">
    <subcellularLocation>
        <location evidence="1">Plastid</location>
    </subcellularLocation>
</comment>
<dbReference type="GO" id="GO:0009536">
    <property type="term" value="C:plastid"/>
    <property type="evidence" value="ECO:0007669"/>
    <property type="project" value="UniProtKB-SubCell"/>
</dbReference>
<feature type="domain" description="Plastid lipid-associated protein/fibrillin conserved" evidence="4">
    <location>
        <begin position="62"/>
        <end position="244"/>
    </location>
</feature>
<evidence type="ECO:0000256" key="2">
    <source>
        <dbReference type="ARBA" id="ARBA00022640"/>
    </source>
</evidence>
<keyword evidence="6" id="KW-1185">Reference proteome</keyword>
<dbReference type="EMBL" id="JWZX01001599">
    <property type="protein sequence ID" value="KOO33111.1"/>
    <property type="molecule type" value="Genomic_DNA"/>
</dbReference>
<dbReference type="PANTHER" id="PTHR31906">
    <property type="entry name" value="PLASTID-LIPID-ASSOCIATED PROTEIN 4, CHLOROPLASTIC-RELATED"/>
    <property type="match status" value="1"/>
</dbReference>
<keyword evidence="2" id="KW-0934">Plastid</keyword>
<evidence type="ECO:0000256" key="3">
    <source>
        <dbReference type="SAM" id="MobiDB-lite"/>
    </source>
</evidence>
<comment type="caution">
    <text evidence="5">The sequence shown here is derived from an EMBL/GenBank/DDBJ whole genome shotgun (WGS) entry which is preliminary data.</text>
</comment>
<gene>
    <name evidence="5" type="ORF">Ctob_013696</name>
</gene>
<dbReference type="InterPro" id="IPR006843">
    <property type="entry name" value="PAP/fibrillin_dom"/>
</dbReference>
<sequence length="295" mass="31160">MKLSRRPAALAALLAYTGPFTTLIHPPIGRRALAYTGPFTVDVVADGGRLTMAEADAAAAELLALIPTMSKGAPATNATIAPSLAAQIEEATAALEARFGAHDLAVATNLNGSWRLLYSNGREITSLAAGLPGGFALGPTYQPLDSSTGRFENQGSVLGPFAKLSTTVIGDVRVAPAGSANNRVDVEFRRIVFSLDELFGRPVRLRKVLKTALQPGVEPPANDQTFLSANVRVVRGGDGALFIFRREESSRPLLSVAEREALYRDGGAVDVTTGTGRPEDSAPPELKFLLRDPKL</sequence>
<reference evidence="6" key="1">
    <citation type="journal article" date="2015" name="PLoS Genet.">
        <title>Genome Sequence and Transcriptome Analyses of Chrysochromulina tobin: Metabolic Tools for Enhanced Algal Fitness in the Prominent Order Prymnesiales (Haptophyceae).</title>
        <authorList>
            <person name="Hovde B.T."/>
            <person name="Deodato C.R."/>
            <person name="Hunsperger H.M."/>
            <person name="Ryken S.A."/>
            <person name="Yost W."/>
            <person name="Jha R.K."/>
            <person name="Patterson J."/>
            <person name="Monnat R.J. Jr."/>
            <person name="Barlow S.B."/>
            <person name="Starkenburg S.R."/>
            <person name="Cattolico R.A."/>
        </authorList>
    </citation>
    <scope>NUCLEOTIDE SEQUENCE</scope>
    <source>
        <strain evidence="6">CCMP291</strain>
    </source>
</reference>
<feature type="region of interest" description="Disordered" evidence="3">
    <location>
        <begin position="267"/>
        <end position="286"/>
    </location>
</feature>
<dbReference type="Proteomes" id="UP000037460">
    <property type="component" value="Unassembled WGS sequence"/>
</dbReference>
<evidence type="ECO:0000313" key="5">
    <source>
        <dbReference type="EMBL" id="KOO33111.1"/>
    </source>
</evidence>
<dbReference type="InterPro" id="IPR039633">
    <property type="entry name" value="PAP"/>
</dbReference>
<evidence type="ECO:0000313" key="6">
    <source>
        <dbReference type="Proteomes" id="UP000037460"/>
    </source>
</evidence>
<name>A0A0M0K2L3_9EUKA</name>
<organism evidence="5 6">
    <name type="scientific">Chrysochromulina tobinii</name>
    <dbReference type="NCBI Taxonomy" id="1460289"/>
    <lineage>
        <taxon>Eukaryota</taxon>
        <taxon>Haptista</taxon>
        <taxon>Haptophyta</taxon>
        <taxon>Prymnesiophyceae</taxon>
        <taxon>Prymnesiales</taxon>
        <taxon>Chrysochromulinaceae</taxon>
        <taxon>Chrysochromulina</taxon>
    </lineage>
</organism>
<accession>A0A0M0K2L3</accession>
<proteinExistence type="predicted"/>
<feature type="compositionally biased region" description="Low complexity" evidence="3">
    <location>
        <begin position="267"/>
        <end position="276"/>
    </location>
</feature>
<dbReference type="Pfam" id="PF04755">
    <property type="entry name" value="PAP_fibrillin"/>
    <property type="match status" value="1"/>
</dbReference>